<evidence type="ECO:0000256" key="2">
    <source>
        <dbReference type="SAM" id="Phobius"/>
    </source>
</evidence>
<dbReference type="RefSeq" id="WP_344345767.1">
    <property type="nucleotide sequence ID" value="NZ_BAAAKJ010000537.1"/>
</dbReference>
<sequence length="411" mass="44269">MPERPATAPPEPASGDDSTSPLAFHSLVFQPEGDEVTVGRLDEGTFVVLPADGAALLRRLVDGAEPDEAARWYAESYGETVDIGEFVADLGELGFLRAPGDAPAPPPAPVRWQRLGRAVFSPVGAALYLALLAGSAVALARSPELVPGYRHLFFTPYLSVLVIVMFAAQAPLILVHEAAHALAGRRLGLPSRLSVGRRLYFVVVQTELDGLVTVDRRRRILPMIAGVLADLGVLAVLTLVAAGTRHADGGLSAVGGVALALAYSTVLRVVWQAFFFLRTDVYYLVVTVLGCVDLHTTAKQLLADRWARLRGRPAPYDPERWHPRDRAVARWYSVLMAVGYTLALATLAVNLPPVVARAYRSVLDQLSGDGVHRWAGLADSVVFLVLTVGEVALSTALYLRERRARRPAATP</sequence>
<name>A0ABN1YJT9_9ACTN</name>
<keyword evidence="2" id="KW-1133">Transmembrane helix</keyword>
<evidence type="ECO:0000313" key="4">
    <source>
        <dbReference type="Proteomes" id="UP001499863"/>
    </source>
</evidence>
<evidence type="ECO:0000256" key="1">
    <source>
        <dbReference type="SAM" id="MobiDB-lite"/>
    </source>
</evidence>
<feature type="transmembrane region" description="Helical" evidence="2">
    <location>
        <begin position="331"/>
        <end position="354"/>
    </location>
</feature>
<dbReference type="Proteomes" id="UP001499863">
    <property type="component" value="Unassembled WGS sequence"/>
</dbReference>
<keyword evidence="2" id="KW-0812">Transmembrane</keyword>
<organism evidence="3 4">
    <name type="scientific">Kitasatospora putterlickiae</name>
    <dbReference type="NCBI Taxonomy" id="221725"/>
    <lineage>
        <taxon>Bacteria</taxon>
        <taxon>Bacillati</taxon>
        <taxon>Actinomycetota</taxon>
        <taxon>Actinomycetes</taxon>
        <taxon>Kitasatosporales</taxon>
        <taxon>Streptomycetaceae</taxon>
        <taxon>Kitasatospora</taxon>
    </lineage>
</organism>
<feature type="transmembrane region" description="Helical" evidence="2">
    <location>
        <begin position="281"/>
        <end position="302"/>
    </location>
</feature>
<keyword evidence="2" id="KW-0472">Membrane</keyword>
<accession>A0ABN1YJT9</accession>
<protein>
    <submittedName>
        <fullName evidence="3">Uncharacterized protein</fullName>
    </submittedName>
</protein>
<feature type="region of interest" description="Disordered" evidence="1">
    <location>
        <begin position="1"/>
        <end position="21"/>
    </location>
</feature>
<feature type="transmembrane region" description="Helical" evidence="2">
    <location>
        <begin position="119"/>
        <end position="140"/>
    </location>
</feature>
<keyword evidence="4" id="KW-1185">Reference proteome</keyword>
<feature type="transmembrane region" description="Helical" evidence="2">
    <location>
        <begin position="254"/>
        <end position="275"/>
    </location>
</feature>
<dbReference type="EMBL" id="BAAAKJ010000537">
    <property type="protein sequence ID" value="GAA1415907.1"/>
    <property type="molecule type" value="Genomic_DNA"/>
</dbReference>
<feature type="transmembrane region" description="Helical" evidence="2">
    <location>
        <begin position="374"/>
        <end position="399"/>
    </location>
</feature>
<comment type="caution">
    <text evidence="3">The sequence shown here is derived from an EMBL/GenBank/DDBJ whole genome shotgun (WGS) entry which is preliminary data.</text>
</comment>
<reference evidence="3 4" key="1">
    <citation type="journal article" date="2019" name="Int. J. Syst. Evol. Microbiol.">
        <title>The Global Catalogue of Microorganisms (GCM) 10K type strain sequencing project: providing services to taxonomists for standard genome sequencing and annotation.</title>
        <authorList>
            <consortium name="The Broad Institute Genomics Platform"/>
            <consortium name="The Broad Institute Genome Sequencing Center for Infectious Disease"/>
            <person name="Wu L."/>
            <person name="Ma J."/>
        </authorList>
    </citation>
    <scope>NUCLEOTIDE SEQUENCE [LARGE SCALE GENOMIC DNA]</scope>
    <source>
        <strain evidence="3 4">JCM 12393</strain>
    </source>
</reference>
<gene>
    <name evidence="3" type="ORF">GCM10009639_70020</name>
</gene>
<proteinExistence type="predicted"/>
<feature type="transmembrane region" description="Helical" evidence="2">
    <location>
        <begin position="152"/>
        <end position="174"/>
    </location>
</feature>
<feature type="transmembrane region" description="Helical" evidence="2">
    <location>
        <begin position="220"/>
        <end position="242"/>
    </location>
</feature>
<evidence type="ECO:0000313" key="3">
    <source>
        <dbReference type="EMBL" id="GAA1415907.1"/>
    </source>
</evidence>